<dbReference type="KEGG" id="spu:105445566"/>
<dbReference type="InParanoid" id="A0A7M7P4F0"/>
<feature type="domain" description="UEV" evidence="2">
    <location>
        <begin position="1"/>
        <end position="51"/>
    </location>
</feature>
<dbReference type="CDD" id="cd11685">
    <property type="entry name" value="UEV_TSG101-like"/>
    <property type="match status" value="1"/>
</dbReference>
<dbReference type="InterPro" id="IPR008883">
    <property type="entry name" value="UEV_N"/>
</dbReference>
<dbReference type="AlphaFoldDB" id="A0A7M7P4F0"/>
<accession>A0A7M7P4F0</accession>
<dbReference type="InterPro" id="IPR016135">
    <property type="entry name" value="UBQ-conjugating_enzyme/RWD"/>
</dbReference>
<dbReference type="Pfam" id="PF05743">
    <property type="entry name" value="UEV"/>
    <property type="match status" value="1"/>
</dbReference>
<evidence type="ECO:0000313" key="3">
    <source>
        <dbReference type="EnsemblMetazoa" id="XP_030843711"/>
    </source>
</evidence>
<evidence type="ECO:0000259" key="2">
    <source>
        <dbReference type="PROSITE" id="PS51322"/>
    </source>
</evidence>
<dbReference type="GO" id="GO:0015031">
    <property type="term" value="P:protein transport"/>
    <property type="evidence" value="ECO:0007669"/>
    <property type="project" value="InterPro"/>
</dbReference>
<reference evidence="3" key="2">
    <citation type="submission" date="2021-01" db="UniProtKB">
        <authorList>
            <consortium name="EnsemblMetazoa"/>
        </authorList>
    </citation>
    <scope>IDENTIFICATION</scope>
</reference>
<dbReference type="GeneID" id="105445566"/>
<protein>
    <recommendedName>
        <fullName evidence="2">UEV domain-containing protein</fullName>
    </recommendedName>
</protein>
<proteinExistence type="predicted"/>
<evidence type="ECO:0000313" key="4">
    <source>
        <dbReference type="Proteomes" id="UP000007110"/>
    </source>
</evidence>
<dbReference type="InterPro" id="IPR052070">
    <property type="entry name" value="ESCRT-I_UEV_domain"/>
</dbReference>
<dbReference type="SUPFAM" id="SSF54495">
    <property type="entry name" value="UBC-like"/>
    <property type="match status" value="1"/>
</dbReference>
<dbReference type="PANTHER" id="PTHR23306">
    <property type="entry name" value="TUMOR SUSCEPTIBILITY GENE 101 PROTEIN-RELATED"/>
    <property type="match status" value="1"/>
</dbReference>
<dbReference type="PANTHER" id="PTHR23306:SF3">
    <property type="entry name" value="TUMOR SUPPRESSOR PROTEIN 101"/>
    <property type="match status" value="1"/>
</dbReference>
<dbReference type="EnsemblMetazoa" id="XM_030987851">
    <property type="protein sequence ID" value="XP_030843711"/>
    <property type="gene ID" value="LOC105445566"/>
</dbReference>
<reference evidence="4" key="1">
    <citation type="submission" date="2015-02" db="EMBL/GenBank/DDBJ databases">
        <title>Genome sequencing for Strongylocentrotus purpuratus.</title>
        <authorList>
            <person name="Murali S."/>
            <person name="Liu Y."/>
            <person name="Vee V."/>
            <person name="English A."/>
            <person name="Wang M."/>
            <person name="Skinner E."/>
            <person name="Han Y."/>
            <person name="Muzny D.M."/>
            <person name="Worley K.C."/>
            <person name="Gibbs R.A."/>
        </authorList>
    </citation>
    <scope>NUCLEOTIDE SEQUENCE</scope>
</reference>
<keyword evidence="4" id="KW-1185">Reference proteome</keyword>
<evidence type="ECO:0000256" key="1">
    <source>
        <dbReference type="SAM" id="MobiDB-lite"/>
    </source>
</evidence>
<dbReference type="PROSITE" id="PS51322">
    <property type="entry name" value="UEV"/>
    <property type="match status" value="1"/>
</dbReference>
<feature type="compositionally biased region" description="Pro residues" evidence="1">
    <location>
        <begin position="86"/>
        <end position="114"/>
    </location>
</feature>
<feature type="compositionally biased region" description="Low complexity" evidence="1">
    <location>
        <begin position="69"/>
        <end position="85"/>
    </location>
</feature>
<dbReference type="OrthoDB" id="306304at2759"/>
<dbReference type="Gene3D" id="3.10.110.10">
    <property type="entry name" value="Ubiquitin Conjugating Enzyme"/>
    <property type="match status" value="1"/>
</dbReference>
<organism evidence="3 4">
    <name type="scientific">Strongylocentrotus purpuratus</name>
    <name type="common">Purple sea urchin</name>
    <dbReference type="NCBI Taxonomy" id="7668"/>
    <lineage>
        <taxon>Eukaryota</taxon>
        <taxon>Metazoa</taxon>
        <taxon>Echinodermata</taxon>
        <taxon>Eleutherozoa</taxon>
        <taxon>Echinozoa</taxon>
        <taxon>Echinoidea</taxon>
        <taxon>Euechinoidea</taxon>
        <taxon>Echinacea</taxon>
        <taxon>Camarodonta</taxon>
        <taxon>Echinidea</taxon>
        <taxon>Strongylocentrotidae</taxon>
        <taxon>Strongylocentrotus</taxon>
    </lineage>
</organism>
<dbReference type="Proteomes" id="UP000007110">
    <property type="component" value="Unassembled WGS sequence"/>
</dbReference>
<feature type="region of interest" description="Disordered" evidence="1">
    <location>
        <begin position="47"/>
        <end position="114"/>
    </location>
</feature>
<name>A0A7M7P4F0_STRPU</name>
<dbReference type="RefSeq" id="XP_030843711.1">
    <property type="nucleotide sequence ID" value="XM_030987851.1"/>
</dbReference>
<sequence>MLIKPSKHVDANGRVYLPYLHDWKPNNSDLVGLIQVMTVVFGESSPVYAKSAGQPPPRPSYTPQGGGMPQHPSYPQPQQSSFMPMPIRPQPMLPAATPSPSPSTPLPPTTSPLL</sequence>